<feature type="domain" description="Lunapark zinc ribbon" evidence="5">
    <location>
        <begin position="407"/>
        <end position="456"/>
    </location>
</feature>
<feature type="compositionally biased region" description="Basic and acidic residues" evidence="4">
    <location>
        <begin position="535"/>
        <end position="548"/>
    </location>
</feature>
<feature type="transmembrane region" description="Helical" evidence="2">
    <location>
        <begin position="205"/>
        <end position="227"/>
    </location>
</feature>
<keyword evidence="2" id="KW-0472">Membrane</keyword>
<accession>A0A7G3AVA7</accession>
<feature type="compositionally biased region" description="Low complexity" evidence="4">
    <location>
        <begin position="365"/>
        <end position="393"/>
    </location>
</feature>
<evidence type="ECO:0000313" key="6">
    <source>
        <dbReference type="EMBL" id="MBC1176054.1"/>
    </source>
</evidence>
<feature type="transmembrane region" description="Helical" evidence="2">
    <location>
        <begin position="239"/>
        <end position="257"/>
    </location>
</feature>
<sequence>MIEMNHFPKYCIFTVRWMLNWYYDRKLNKKSDELYSLRDKKRQTLEMVMNNEPYKAALQILDRFSEKHATPSYSKSPVSTPVAIPKTAEKRMVLQSETPHIRNVNYVSPYRPQTAIQNMTPTRSSKLPGTPATPALTPAPVARATTPRTSTSGRPLPFPLIDWRERNMMERMKKESSYQQLEKLEKKISEIENYSIETQKRQKRLVGNFIVGSFGIFIVCFGVFYFFFFPETWTERILYSWPLLCFPIVIFTVRWMLNWYYDRKLNKKSDELYSLRDKKRQTLEMVMNNEPYKAALQILDRFSEKHATPSYSKSPVSTPVAIPKTAEKRMVLQSETPHIRNVNYVSPYRPQTTIQNTTPTRSSKLPATPATPALTPAPVARATTPRTSTSGRPLPFPLIDWRERNMMERMVDYLVGDGPSSRYAMICKNCFKHNGMALQEEFEYSNFVCAYCNQMNSARKLRPSLSNFERNGGSPGVRVKKETAEKTSGSKDSQSAPSESESEDDHPAATDESDLEGERNIKKDDIDNESGPNNQDEHENDFQTKKMN</sequence>
<dbReference type="GO" id="GO:0071788">
    <property type="term" value="P:endoplasmic reticulum tubular network maintenance"/>
    <property type="evidence" value="ECO:0007669"/>
    <property type="project" value="UniProtKB-UniRule"/>
</dbReference>
<dbReference type="AlphaFoldDB" id="A0A7G3AVA7"/>
<feature type="compositionally biased region" description="Polar residues" evidence="4">
    <location>
        <begin position="350"/>
        <end position="363"/>
    </location>
</feature>
<organism evidence="6">
    <name type="scientific">Lutzomyia longipalpis</name>
    <name type="common">Sand fly</name>
    <dbReference type="NCBI Taxonomy" id="7200"/>
    <lineage>
        <taxon>Eukaryota</taxon>
        <taxon>Metazoa</taxon>
        <taxon>Ecdysozoa</taxon>
        <taxon>Arthropoda</taxon>
        <taxon>Hexapoda</taxon>
        <taxon>Insecta</taxon>
        <taxon>Pterygota</taxon>
        <taxon>Neoptera</taxon>
        <taxon>Endopterygota</taxon>
        <taxon>Diptera</taxon>
        <taxon>Nematocera</taxon>
        <taxon>Psychodoidea</taxon>
        <taxon>Psychodidae</taxon>
        <taxon>Lutzomyia</taxon>
        <taxon>Lutzomyia</taxon>
    </lineage>
</organism>
<keyword evidence="2" id="KW-0256">Endoplasmic reticulum</keyword>
<evidence type="ECO:0000256" key="3">
    <source>
        <dbReference type="SAM" id="Coils"/>
    </source>
</evidence>
<keyword evidence="2" id="KW-0863">Zinc-finger</keyword>
<feature type="compositionally biased region" description="Polar residues" evidence="4">
    <location>
        <begin position="490"/>
        <end position="499"/>
    </location>
</feature>
<keyword evidence="2" id="KW-0479">Metal-binding</keyword>
<keyword evidence="3" id="KW-0175">Coiled coil</keyword>
<evidence type="ECO:0000256" key="1">
    <source>
        <dbReference type="ARBA" id="ARBA00009940"/>
    </source>
</evidence>
<dbReference type="InterPro" id="IPR019273">
    <property type="entry name" value="Lunapark_Znf"/>
</dbReference>
<feature type="region of interest" description="Disordered" evidence="4">
    <location>
        <begin position="120"/>
        <end position="152"/>
    </location>
</feature>
<keyword evidence="2" id="KW-0812">Transmembrane</keyword>
<feature type="compositionally biased region" description="Low complexity" evidence="4">
    <location>
        <begin position="127"/>
        <end position="152"/>
    </location>
</feature>
<dbReference type="EMBL" id="GITU01007351">
    <property type="protein sequence ID" value="MBC1176054.1"/>
    <property type="molecule type" value="Transcribed_RNA"/>
</dbReference>
<feature type="region of interest" description="Disordered" evidence="4">
    <location>
        <begin position="464"/>
        <end position="548"/>
    </location>
</feature>
<feature type="compositionally biased region" description="Basic and acidic residues" evidence="4">
    <location>
        <begin position="479"/>
        <end position="489"/>
    </location>
</feature>
<dbReference type="GO" id="GO:0008270">
    <property type="term" value="F:zinc ion binding"/>
    <property type="evidence" value="ECO:0007669"/>
    <property type="project" value="UniProtKB-KW"/>
</dbReference>
<comment type="subcellular location">
    <subcellularLocation>
        <location evidence="2">Endoplasmic reticulum membrane</location>
        <topology evidence="2">Multi-pass membrane protein</topology>
    </subcellularLocation>
</comment>
<keyword evidence="2" id="KW-1133">Transmembrane helix</keyword>
<comment type="domain">
    <text evidence="2">The C4-type zinc finger motif is necessary both for its ER three-way tubular junction localization and formation.</text>
</comment>
<comment type="function">
    <text evidence="2">Plays a role in determining ER morphology.</text>
</comment>
<keyword evidence="2" id="KW-0862">Zinc</keyword>
<feature type="region of interest" description="Disordered" evidence="4">
    <location>
        <begin position="350"/>
        <end position="395"/>
    </location>
</feature>
<dbReference type="GO" id="GO:1903373">
    <property type="term" value="P:positive regulation of endoplasmic reticulum tubular network organization"/>
    <property type="evidence" value="ECO:0007669"/>
    <property type="project" value="UniProtKB-UniRule"/>
</dbReference>
<dbReference type="VEuPathDB" id="VectorBase:LLONM1_005282"/>
<reference evidence="6" key="1">
    <citation type="journal article" date="2020" name="BMC">
        <title>Leishmania infection induces a limited differential gene expression in the sand fly midgut.</title>
        <authorList>
            <person name="Coutinho-Abreu I.V."/>
            <person name="Serafim T.D."/>
            <person name="Meneses C."/>
            <person name="Kamhawi S."/>
            <person name="Oliveira F."/>
            <person name="Valenzuela J.G."/>
        </authorList>
    </citation>
    <scope>NUCLEOTIDE SEQUENCE</scope>
    <source>
        <strain evidence="6">Jacobina</strain>
        <tissue evidence="6">Midgut</tissue>
    </source>
</reference>
<dbReference type="PANTHER" id="PTHR22166">
    <property type="entry name" value="ENDOPLASMIC RETICULUM JUNCTION FORMATION PROTEIN LUNAPARK"/>
    <property type="match status" value="1"/>
</dbReference>
<evidence type="ECO:0000256" key="2">
    <source>
        <dbReference type="RuleBase" id="RU367073"/>
    </source>
</evidence>
<dbReference type="InterPro" id="IPR040115">
    <property type="entry name" value="Lnp"/>
</dbReference>
<protein>
    <recommendedName>
        <fullName evidence="2">Endoplasmic reticulum junction formation protein lunapark</fullName>
    </recommendedName>
</protein>
<feature type="compositionally biased region" description="Basic and acidic residues" evidence="4">
    <location>
        <begin position="516"/>
        <end position="525"/>
    </location>
</feature>
<dbReference type="GO" id="GO:0098826">
    <property type="term" value="C:endoplasmic reticulum tubular network membrane"/>
    <property type="evidence" value="ECO:0007669"/>
    <property type="project" value="UniProtKB-UniRule"/>
</dbReference>
<feature type="coiled-coil region" evidence="3">
    <location>
        <begin position="174"/>
        <end position="201"/>
    </location>
</feature>
<dbReference type="Pfam" id="PF10058">
    <property type="entry name" value="Zn_ribbon_10"/>
    <property type="match status" value="1"/>
</dbReference>
<name>A0A7G3AVA7_LUTLO</name>
<dbReference type="PANTHER" id="PTHR22166:SF12">
    <property type="entry name" value="ENDOPLASMIC RETICULUM JUNCTION FORMATION PROTEIN LUNAPARK"/>
    <property type="match status" value="1"/>
</dbReference>
<evidence type="ECO:0000256" key="4">
    <source>
        <dbReference type="SAM" id="MobiDB-lite"/>
    </source>
</evidence>
<proteinExistence type="inferred from homology"/>
<comment type="similarity">
    <text evidence="1 2">Belongs to the lunapark family.</text>
</comment>
<evidence type="ECO:0000259" key="5">
    <source>
        <dbReference type="Pfam" id="PF10058"/>
    </source>
</evidence>